<feature type="transmembrane region" description="Helical" evidence="6">
    <location>
        <begin position="70"/>
        <end position="87"/>
    </location>
</feature>
<feature type="transmembrane region" description="Helical" evidence="6">
    <location>
        <begin position="242"/>
        <end position="261"/>
    </location>
</feature>
<name>A0A928YTB2_9GAMM</name>
<comment type="caution">
    <text evidence="8">The sequence shown here is derived from an EMBL/GenBank/DDBJ whole genome shotgun (WGS) entry which is preliminary data.</text>
</comment>
<feature type="transmembrane region" description="Helical" evidence="6">
    <location>
        <begin position="170"/>
        <end position="189"/>
    </location>
</feature>
<evidence type="ECO:0000256" key="7">
    <source>
        <dbReference type="SAM" id="SignalP"/>
    </source>
</evidence>
<evidence type="ECO:0000313" key="8">
    <source>
        <dbReference type="EMBL" id="MBE8716682.1"/>
    </source>
</evidence>
<keyword evidence="7" id="KW-0732">Signal</keyword>
<evidence type="ECO:0000256" key="6">
    <source>
        <dbReference type="SAM" id="Phobius"/>
    </source>
</evidence>
<feature type="transmembrane region" description="Helical" evidence="6">
    <location>
        <begin position="136"/>
        <end position="158"/>
    </location>
</feature>
<evidence type="ECO:0000256" key="1">
    <source>
        <dbReference type="ARBA" id="ARBA00004651"/>
    </source>
</evidence>
<feature type="transmembrane region" description="Helical" evidence="6">
    <location>
        <begin position="201"/>
        <end position="222"/>
    </location>
</feature>
<reference evidence="8" key="1">
    <citation type="submission" date="2018-07" db="EMBL/GenBank/DDBJ databases">
        <title>Genome assembly of strain Ka43.</title>
        <authorList>
            <person name="Kukolya J."/>
            <person name="Nagy I."/>
            <person name="Horvath B."/>
            <person name="Toth A."/>
        </authorList>
    </citation>
    <scope>NUCLEOTIDE SEQUENCE</scope>
    <source>
        <strain evidence="8">KB43</strain>
    </source>
</reference>
<keyword evidence="5 6" id="KW-0472">Membrane</keyword>
<organism evidence="8 9">
    <name type="scientific">Cellvibrio polysaccharolyticus</name>
    <dbReference type="NCBI Taxonomy" id="2082724"/>
    <lineage>
        <taxon>Bacteria</taxon>
        <taxon>Pseudomonadati</taxon>
        <taxon>Pseudomonadota</taxon>
        <taxon>Gammaproteobacteria</taxon>
        <taxon>Cellvibrionales</taxon>
        <taxon>Cellvibrionaceae</taxon>
        <taxon>Cellvibrio</taxon>
    </lineage>
</organism>
<keyword evidence="3 6" id="KW-0812">Transmembrane</keyword>
<protein>
    <submittedName>
        <fullName evidence="8">Cytochrome c oxidase assembly protein</fullName>
    </submittedName>
</protein>
<accession>A0A928YTB2</accession>
<feature type="chain" id="PRO_5036774089" evidence="7">
    <location>
        <begin position="28"/>
        <end position="276"/>
    </location>
</feature>
<proteinExistence type="predicted"/>
<dbReference type="GO" id="GO:0005886">
    <property type="term" value="C:plasma membrane"/>
    <property type="evidence" value="ECO:0007669"/>
    <property type="project" value="UniProtKB-SubCell"/>
</dbReference>
<keyword evidence="2" id="KW-1003">Cell membrane</keyword>
<dbReference type="InterPro" id="IPR019108">
    <property type="entry name" value="Caa3_assmbl_CtaG-rel"/>
</dbReference>
<evidence type="ECO:0000256" key="4">
    <source>
        <dbReference type="ARBA" id="ARBA00022989"/>
    </source>
</evidence>
<dbReference type="AlphaFoldDB" id="A0A928YTB2"/>
<comment type="subcellular location">
    <subcellularLocation>
        <location evidence="1">Cell membrane</location>
        <topology evidence="1">Multi-pass membrane protein</topology>
    </subcellularLocation>
</comment>
<evidence type="ECO:0000256" key="3">
    <source>
        <dbReference type="ARBA" id="ARBA00022692"/>
    </source>
</evidence>
<evidence type="ECO:0000256" key="5">
    <source>
        <dbReference type="ARBA" id="ARBA00023136"/>
    </source>
</evidence>
<dbReference type="EMBL" id="PRDL01000001">
    <property type="protein sequence ID" value="MBE8716682.1"/>
    <property type="molecule type" value="Genomic_DNA"/>
</dbReference>
<gene>
    <name evidence="8" type="ORF">C4F51_05700</name>
</gene>
<sequence length="276" mass="31675">MLRTLLSFSRHSFFCLFLLSLISPAYAHSPLTSRGEEWYAAILSTLLLAIVWLLYIVGSRRVKASLWQQLSFHSGMIICYLAVLGPLDEWAKTSATAHMVQHMVLMLVVTPLWVLASPLAQFHAFGKWLVRLWQPFLLMVRYPMLMAYLHGATIWFWHIPYFYMLALDNVWWHVVEHAFFVVTAGLFWWSVLKSNHLQAHWALLASLLTLMHTGFLGALLTFAQSPLYGDTRSLADQQLAGLIMWVVGAGPYLAAACWAAARWYQQRLRRQPASEH</sequence>
<feature type="transmembrane region" description="Helical" evidence="6">
    <location>
        <begin position="99"/>
        <end position="116"/>
    </location>
</feature>
<feature type="signal peptide" evidence="7">
    <location>
        <begin position="1"/>
        <end position="27"/>
    </location>
</feature>
<dbReference type="Pfam" id="PF09678">
    <property type="entry name" value="Caa3_CtaG"/>
    <property type="match status" value="1"/>
</dbReference>
<evidence type="ECO:0000256" key="2">
    <source>
        <dbReference type="ARBA" id="ARBA00022475"/>
    </source>
</evidence>
<evidence type="ECO:0000313" key="9">
    <source>
        <dbReference type="Proteomes" id="UP000652567"/>
    </source>
</evidence>
<keyword evidence="9" id="KW-1185">Reference proteome</keyword>
<dbReference type="Proteomes" id="UP000652567">
    <property type="component" value="Unassembled WGS sequence"/>
</dbReference>
<keyword evidence="4 6" id="KW-1133">Transmembrane helix</keyword>
<dbReference type="RefSeq" id="WP_193907955.1">
    <property type="nucleotide sequence ID" value="NZ_PRDL01000001.1"/>
</dbReference>
<feature type="transmembrane region" description="Helical" evidence="6">
    <location>
        <begin position="37"/>
        <end position="58"/>
    </location>
</feature>